<organism evidence="4 5">
    <name type="scientific">Macrophomina phaseolina</name>
    <dbReference type="NCBI Taxonomy" id="35725"/>
    <lineage>
        <taxon>Eukaryota</taxon>
        <taxon>Fungi</taxon>
        <taxon>Dikarya</taxon>
        <taxon>Ascomycota</taxon>
        <taxon>Pezizomycotina</taxon>
        <taxon>Dothideomycetes</taxon>
        <taxon>Dothideomycetes incertae sedis</taxon>
        <taxon>Botryosphaeriales</taxon>
        <taxon>Botryosphaeriaceae</taxon>
        <taxon>Macrophomina</taxon>
    </lineage>
</organism>
<dbReference type="InterPro" id="IPR013094">
    <property type="entry name" value="AB_hydrolase_3"/>
</dbReference>
<dbReference type="SUPFAM" id="SSF53474">
    <property type="entry name" value="alpha/beta-Hydrolases"/>
    <property type="match status" value="1"/>
</dbReference>
<dbReference type="PANTHER" id="PTHR48081">
    <property type="entry name" value="AB HYDROLASE SUPERFAMILY PROTEIN C4A8.06C"/>
    <property type="match status" value="1"/>
</dbReference>
<keyword evidence="5" id="KW-1185">Reference proteome</keyword>
<feature type="transmembrane region" description="Helical" evidence="2">
    <location>
        <begin position="16"/>
        <end position="37"/>
    </location>
</feature>
<dbReference type="Proteomes" id="UP000774617">
    <property type="component" value="Unassembled WGS sequence"/>
</dbReference>
<keyword evidence="2" id="KW-0812">Transmembrane</keyword>
<comment type="caution">
    <text evidence="4">The sequence shown here is derived from an EMBL/GenBank/DDBJ whole genome shotgun (WGS) entry which is preliminary data.</text>
</comment>
<evidence type="ECO:0000256" key="2">
    <source>
        <dbReference type="SAM" id="Phobius"/>
    </source>
</evidence>
<keyword evidence="1 4" id="KW-0378">Hydrolase</keyword>
<dbReference type="PANTHER" id="PTHR48081:SF18">
    <property type="entry name" value="ALPHA_BETA HYDROLASE FOLD-3 DOMAIN-CONTAINING PROTEIN"/>
    <property type="match status" value="1"/>
</dbReference>
<accession>A0ABQ8GGV4</accession>
<sequence length="396" mass="42064">MADPAIHLTTYEKVQLLWLFPIILTKTIFSTLSTVVVDRSARHLRRTLGTFLLRHAIRTLSLRQQLAPDVPTAATIAAFCAANTLLHSPRPVPIPPAPASASASAFHNPVPDATLHLVTAPGAASGSKRTLLYLHGGGYIRPLNGTGQLPLALRAAQAARAGTLAVLEYGLAPGLRYPGQLVQSAAALKVLLGEMGVPPEEVVLLGDSAGANAVLGLLAWACAGRGPDGWDWGVGGGLGDEGGGGRRRLGAAVLVSPWCGVGWGRPSYAANERWDYLSREAMERFQEAVRITEGEVWGDMLGAAEVDGEKWGEGFWRRIVGGESRLVERTLVTVGTREVFLGDVTEMAQLMGAGEQDEVQFVKCDKEVHVGAVVDVAMRIDDGEMLTAVLSFLKGL</sequence>
<evidence type="ECO:0000256" key="1">
    <source>
        <dbReference type="ARBA" id="ARBA00022801"/>
    </source>
</evidence>
<gene>
    <name evidence="4" type="ORF">B0J12DRAFT_783969</name>
</gene>
<keyword evidence="2" id="KW-1133">Transmembrane helix</keyword>
<keyword evidence="2" id="KW-0472">Membrane</keyword>
<evidence type="ECO:0000259" key="3">
    <source>
        <dbReference type="Pfam" id="PF07859"/>
    </source>
</evidence>
<feature type="domain" description="Alpha/beta hydrolase fold-3" evidence="3">
    <location>
        <begin position="131"/>
        <end position="370"/>
    </location>
</feature>
<reference evidence="4 5" key="1">
    <citation type="journal article" date="2021" name="Nat. Commun.">
        <title>Genetic determinants of endophytism in the Arabidopsis root mycobiome.</title>
        <authorList>
            <person name="Mesny F."/>
            <person name="Miyauchi S."/>
            <person name="Thiergart T."/>
            <person name="Pickel B."/>
            <person name="Atanasova L."/>
            <person name="Karlsson M."/>
            <person name="Huettel B."/>
            <person name="Barry K.W."/>
            <person name="Haridas S."/>
            <person name="Chen C."/>
            <person name="Bauer D."/>
            <person name="Andreopoulos W."/>
            <person name="Pangilinan J."/>
            <person name="LaButti K."/>
            <person name="Riley R."/>
            <person name="Lipzen A."/>
            <person name="Clum A."/>
            <person name="Drula E."/>
            <person name="Henrissat B."/>
            <person name="Kohler A."/>
            <person name="Grigoriev I.V."/>
            <person name="Martin F.M."/>
            <person name="Hacquard S."/>
        </authorList>
    </citation>
    <scope>NUCLEOTIDE SEQUENCE [LARGE SCALE GENOMIC DNA]</scope>
    <source>
        <strain evidence="4 5">MPI-SDFR-AT-0080</strain>
    </source>
</reference>
<protein>
    <submittedName>
        <fullName evidence="4">Alpha/Beta hydrolase protein</fullName>
    </submittedName>
</protein>
<dbReference type="GO" id="GO:0016787">
    <property type="term" value="F:hydrolase activity"/>
    <property type="evidence" value="ECO:0007669"/>
    <property type="project" value="UniProtKB-KW"/>
</dbReference>
<evidence type="ECO:0000313" key="5">
    <source>
        <dbReference type="Proteomes" id="UP000774617"/>
    </source>
</evidence>
<proteinExistence type="predicted"/>
<dbReference type="InterPro" id="IPR029058">
    <property type="entry name" value="AB_hydrolase_fold"/>
</dbReference>
<dbReference type="InterPro" id="IPR050300">
    <property type="entry name" value="GDXG_lipolytic_enzyme"/>
</dbReference>
<evidence type="ECO:0000313" key="4">
    <source>
        <dbReference type="EMBL" id="KAH7055685.1"/>
    </source>
</evidence>
<dbReference type="Gene3D" id="3.40.50.1820">
    <property type="entry name" value="alpha/beta hydrolase"/>
    <property type="match status" value="1"/>
</dbReference>
<dbReference type="EMBL" id="JAGTJR010000008">
    <property type="protein sequence ID" value="KAH7055685.1"/>
    <property type="molecule type" value="Genomic_DNA"/>
</dbReference>
<dbReference type="Pfam" id="PF07859">
    <property type="entry name" value="Abhydrolase_3"/>
    <property type="match status" value="1"/>
</dbReference>
<name>A0ABQ8GGV4_9PEZI</name>